<evidence type="ECO:0000313" key="2">
    <source>
        <dbReference type="EMBL" id="CAA0095885.1"/>
    </source>
</evidence>
<reference evidence="2 3" key="1">
    <citation type="submission" date="2019-11" db="EMBL/GenBank/DDBJ databases">
        <authorList>
            <person name="Holert J."/>
        </authorList>
    </citation>
    <scope>NUCLEOTIDE SEQUENCE [LARGE SCALE GENOMIC DNA]</scope>
    <source>
        <strain evidence="2">BC5_2</strain>
    </source>
</reference>
<keyword evidence="1" id="KW-0175">Coiled coil</keyword>
<dbReference type="EMBL" id="CACSII010000004">
    <property type="protein sequence ID" value="CAA0095885.1"/>
    <property type="molecule type" value="Genomic_DNA"/>
</dbReference>
<dbReference type="InterPro" id="IPR027417">
    <property type="entry name" value="P-loop_NTPase"/>
</dbReference>
<dbReference type="CDD" id="cd00267">
    <property type="entry name" value="ABC_ATPase"/>
    <property type="match status" value="1"/>
</dbReference>
<dbReference type="SUPFAM" id="SSF52540">
    <property type="entry name" value="P-loop containing nucleoside triphosphate hydrolases"/>
    <property type="match status" value="1"/>
</dbReference>
<feature type="coiled-coil region" evidence="1">
    <location>
        <begin position="244"/>
        <end position="271"/>
    </location>
</feature>
<proteinExistence type="predicted"/>
<dbReference type="OrthoDB" id="4770574at2"/>
<name>A0A5S9NXA3_9GAMM</name>
<evidence type="ECO:0008006" key="4">
    <source>
        <dbReference type="Google" id="ProtNLM"/>
    </source>
</evidence>
<protein>
    <recommendedName>
        <fullName evidence="4">Protein CR006 P-loop domain-containing protein</fullName>
    </recommendedName>
</protein>
<sequence>MDKLAVQLENCYGIEKIQHEFDFDSCRANLIYAPNGVMKTSFAKSFLQISNGLEPEEKVFNKESSFDIKIDGVDIDKDEIFVIEPFNEQFESKNISTLLVNGEKKDRYDLIYKDILTIKSKVIVFLNKVSKLKKDDIEKQINSDMNCDNFFSSLEKIRDYDEDSNDYSNVPYKVVFDPKVIELLKDDSIRGNISEYTEKYNELVDSSNLYKKGVFSPAKAESISASLKKEKYFEAEHSILLNGSTEAFRDYEKLQETIEKEKDEIFNNKELKEISNKISKGVAAIKVFQDLLELAPEIAVDLADIETLRVHIWKSYFSSNKELFIELLDTFNAGKHEMAQIENEALSEKTQWDEAQSIFKERFYVPFTIDIEERENVVLGTAAPNVVFKFDDGNGNVELFNRGGLNSLNVLSQGERRALYLLYIIFEFKARLLRGQKTIIIIDDVADSFDYKNKYAIIEYLKEMSEEPLFGMIVLTHNFDFYRTFQERILNNKWKKSFVAQRENGEIRLLLGGSKNIVNPFGEWKSKISNNNSMLVSIIPFIRNLIEFKDGSNCENYKKLTSMLHVKADTLALTLEDLNPIILSCITNGLPEERDKSIRIIDLIYDTANLIVDDICSDEIKLEYKICLSIAIRLKAEVYMWSKVVDKTEINRNQTGVLFKRFQNECGNDVDFARAKKILSQVSLMTPENIHLNSFMYEPLVDLSIRHLVKLYTDLKGL</sequence>
<gene>
    <name evidence="2" type="ORF">DPBNPPHM_03347</name>
</gene>
<accession>A0A5S9NXA3</accession>
<organism evidence="2 3">
    <name type="scientific">BD1-7 clade bacterium</name>
    <dbReference type="NCBI Taxonomy" id="2029982"/>
    <lineage>
        <taxon>Bacteria</taxon>
        <taxon>Pseudomonadati</taxon>
        <taxon>Pseudomonadota</taxon>
        <taxon>Gammaproteobacteria</taxon>
        <taxon>Cellvibrionales</taxon>
        <taxon>Spongiibacteraceae</taxon>
        <taxon>BD1-7 clade</taxon>
    </lineage>
</organism>
<evidence type="ECO:0000256" key="1">
    <source>
        <dbReference type="SAM" id="Coils"/>
    </source>
</evidence>
<dbReference type="Gene3D" id="3.40.50.300">
    <property type="entry name" value="P-loop containing nucleotide triphosphate hydrolases"/>
    <property type="match status" value="1"/>
</dbReference>
<dbReference type="AlphaFoldDB" id="A0A5S9NXA3"/>
<evidence type="ECO:0000313" key="3">
    <source>
        <dbReference type="Proteomes" id="UP000434580"/>
    </source>
</evidence>
<dbReference type="Proteomes" id="UP000434580">
    <property type="component" value="Unassembled WGS sequence"/>
</dbReference>